<accession>A0A7X0KP31</accession>
<evidence type="ECO:0000313" key="3">
    <source>
        <dbReference type="Proteomes" id="UP000536262"/>
    </source>
</evidence>
<reference evidence="2 3" key="1">
    <citation type="submission" date="2020-08" db="EMBL/GenBank/DDBJ databases">
        <title>Genomic Encyclopedia of Type Strains, Phase IV (KMG-IV): sequencing the most valuable type-strain genomes for metagenomic binning, comparative biology and taxonomic classification.</title>
        <authorList>
            <person name="Goeker M."/>
        </authorList>
    </citation>
    <scope>NUCLEOTIDE SEQUENCE [LARGE SCALE GENOMIC DNA]</scope>
    <source>
        <strain evidence="2 3">DSM 7051</strain>
    </source>
</reference>
<feature type="non-terminal residue" evidence="2">
    <location>
        <position position="1"/>
    </location>
</feature>
<evidence type="ECO:0000313" key="1">
    <source>
        <dbReference type="EMBL" id="MBB6357172.1"/>
    </source>
</evidence>
<dbReference type="AlphaFoldDB" id="A0A7X0KP31"/>
<keyword evidence="3" id="KW-1185">Reference proteome</keyword>
<protein>
    <submittedName>
        <fullName evidence="2">Uncharacterized protein</fullName>
    </submittedName>
</protein>
<organism evidence="2 3">
    <name type="scientific">Aminobacter aganoensis</name>
    <dbReference type="NCBI Taxonomy" id="83264"/>
    <lineage>
        <taxon>Bacteria</taxon>
        <taxon>Pseudomonadati</taxon>
        <taxon>Pseudomonadota</taxon>
        <taxon>Alphaproteobacteria</taxon>
        <taxon>Hyphomicrobiales</taxon>
        <taxon>Phyllobacteriaceae</taxon>
        <taxon>Aminobacter</taxon>
    </lineage>
</organism>
<evidence type="ECO:0000313" key="2">
    <source>
        <dbReference type="EMBL" id="MBB6357781.1"/>
    </source>
</evidence>
<comment type="caution">
    <text evidence="2">The sequence shown here is derived from an EMBL/GenBank/DDBJ whole genome shotgun (WGS) entry which is preliminary data.</text>
</comment>
<name>A0A7X0KP31_9HYPH</name>
<proteinExistence type="predicted"/>
<dbReference type="EMBL" id="JACHOU010000020">
    <property type="protein sequence ID" value="MBB6357172.1"/>
    <property type="molecule type" value="Genomic_DNA"/>
</dbReference>
<dbReference type="Proteomes" id="UP000536262">
    <property type="component" value="Unassembled WGS sequence"/>
</dbReference>
<gene>
    <name evidence="1" type="ORF">GGR00_004992</name>
    <name evidence="2" type="ORF">GGR00_005605</name>
</gene>
<sequence length="29" mass="3323">DTPHGPEQLTKLPIRFLSIISYRHGDSED</sequence>
<dbReference type="EMBL" id="JACHOU010000032">
    <property type="protein sequence ID" value="MBB6357781.1"/>
    <property type="molecule type" value="Genomic_DNA"/>
</dbReference>